<dbReference type="Proteomes" id="UP000295724">
    <property type="component" value="Unassembled WGS sequence"/>
</dbReference>
<evidence type="ECO:0000256" key="2">
    <source>
        <dbReference type="ARBA" id="ARBA00022490"/>
    </source>
</evidence>
<evidence type="ECO:0000256" key="3">
    <source>
        <dbReference type="ARBA" id="ARBA00072219"/>
    </source>
</evidence>
<comment type="subcellular location">
    <subcellularLocation>
        <location evidence="1">Cytoplasm</location>
    </subcellularLocation>
</comment>
<dbReference type="CDD" id="cd00118">
    <property type="entry name" value="LysM"/>
    <property type="match status" value="1"/>
</dbReference>
<dbReference type="AlphaFoldDB" id="A0A4R6XQ94"/>
<dbReference type="FunFam" id="3.10.350.10:FF:000001">
    <property type="entry name" value="Peptidoglycan-binding protein LysM"/>
    <property type="match status" value="1"/>
</dbReference>
<evidence type="ECO:0000313" key="6">
    <source>
        <dbReference type="EMBL" id="TDR20579.1"/>
    </source>
</evidence>
<feature type="domain" description="BON" evidence="4">
    <location>
        <begin position="17"/>
        <end position="87"/>
    </location>
</feature>
<proteinExistence type="predicted"/>
<dbReference type="InterPro" id="IPR036779">
    <property type="entry name" value="LysM_dom_sf"/>
</dbReference>
<dbReference type="EMBL" id="SNZB01000003">
    <property type="protein sequence ID" value="TDR20579.1"/>
    <property type="molecule type" value="Genomic_DNA"/>
</dbReference>
<evidence type="ECO:0000313" key="7">
    <source>
        <dbReference type="Proteomes" id="UP000295724"/>
    </source>
</evidence>
<dbReference type="PANTHER" id="PTHR34700:SF8">
    <property type="entry name" value="POTASSIUM BINDING PROTEIN KBP"/>
    <property type="match status" value="1"/>
</dbReference>
<dbReference type="NCBIfam" id="NF008399">
    <property type="entry name" value="PRK11198.1"/>
    <property type="match status" value="1"/>
</dbReference>
<dbReference type="SUPFAM" id="SSF54106">
    <property type="entry name" value="LysM domain"/>
    <property type="match status" value="1"/>
</dbReference>
<keyword evidence="7" id="KW-1185">Reference proteome</keyword>
<organism evidence="6 7">
    <name type="scientific">Marinicella litoralis</name>
    <dbReference type="NCBI Taxonomy" id="644220"/>
    <lineage>
        <taxon>Bacteria</taxon>
        <taxon>Pseudomonadati</taxon>
        <taxon>Pseudomonadota</taxon>
        <taxon>Gammaproteobacteria</taxon>
        <taxon>Lysobacterales</taxon>
        <taxon>Marinicellaceae</taxon>
        <taxon>Marinicella</taxon>
    </lineage>
</organism>
<dbReference type="InterPro" id="IPR052196">
    <property type="entry name" value="Bact_Kbp"/>
</dbReference>
<gene>
    <name evidence="6" type="ORF">C8D91_1553</name>
</gene>
<dbReference type="Pfam" id="PF04972">
    <property type="entry name" value="BON"/>
    <property type="match status" value="1"/>
</dbReference>
<dbReference type="GO" id="GO:0005737">
    <property type="term" value="C:cytoplasm"/>
    <property type="evidence" value="ECO:0007669"/>
    <property type="project" value="UniProtKB-SubCell"/>
</dbReference>
<dbReference type="Gene3D" id="3.10.350.10">
    <property type="entry name" value="LysM domain"/>
    <property type="match status" value="1"/>
</dbReference>
<dbReference type="InterPro" id="IPR007055">
    <property type="entry name" value="BON_dom"/>
</dbReference>
<dbReference type="RefSeq" id="WP_099018419.1">
    <property type="nucleotide sequence ID" value="NZ_NIHB01000001.1"/>
</dbReference>
<keyword evidence="2" id="KW-0963">Cytoplasm</keyword>
<dbReference type="PANTHER" id="PTHR34700">
    <property type="entry name" value="POTASSIUM BINDING PROTEIN KBP"/>
    <property type="match status" value="1"/>
</dbReference>
<dbReference type="Pfam" id="PF01476">
    <property type="entry name" value="LysM"/>
    <property type="match status" value="1"/>
</dbReference>
<dbReference type="OrthoDB" id="370541at2"/>
<evidence type="ECO:0000256" key="1">
    <source>
        <dbReference type="ARBA" id="ARBA00004496"/>
    </source>
</evidence>
<dbReference type="PROSITE" id="PS50914">
    <property type="entry name" value="BON"/>
    <property type="match status" value="1"/>
</dbReference>
<dbReference type="InterPro" id="IPR018392">
    <property type="entry name" value="LysM"/>
</dbReference>
<feature type="domain" description="LysM" evidence="5">
    <location>
        <begin position="118"/>
        <end position="167"/>
    </location>
</feature>
<comment type="caution">
    <text evidence="6">The sequence shown here is derived from an EMBL/GenBank/DDBJ whole genome shotgun (WGS) entry which is preliminary data.</text>
</comment>
<reference evidence="6 7" key="1">
    <citation type="submission" date="2019-03" db="EMBL/GenBank/DDBJ databases">
        <title>Genomic Encyclopedia of Type Strains, Phase IV (KMG-IV): sequencing the most valuable type-strain genomes for metagenomic binning, comparative biology and taxonomic classification.</title>
        <authorList>
            <person name="Goeker M."/>
        </authorList>
    </citation>
    <scope>NUCLEOTIDE SEQUENCE [LARGE SCALE GENOMIC DNA]</scope>
    <source>
        <strain evidence="6 7">DSM 25488</strain>
    </source>
</reference>
<sequence>MGFFDFLADAGSKVFGKDEKEAEVTLPIIKHIENSGVDVSSLKTKFANGTVTLSGYVPNQEQKEKAVLTAGNVAGVSRVQDNLILGQAPSDVVEAEKAEAEAAAAEEGKAGEEAWESRTYTVKSGDTLGKIAKEFYGNASQYPKIFEANRPMLSDPNKIYPGQVLRIPE</sequence>
<evidence type="ECO:0000259" key="5">
    <source>
        <dbReference type="PROSITE" id="PS51782"/>
    </source>
</evidence>
<evidence type="ECO:0000259" key="4">
    <source>
        <dbReference type="PROSITE" id="PS50914"/>
    </source>
</evidence>
<dbReference type="Gene3D" id="3.30.1340.30">
    <property type="match status" value="1"/>
</dbReference>
<accession>A0A4R6XQ94</accession>
<protein>
    <recommendedName>
        <fullName evidence="3">Potassium binding protein Kbp</fullName>
    </recommendedName>
</protein>
<name>A0A4R6XQ94_9GAMM</name>
<dbReference type="PROSITE" id="PS51782">
    <property type="entry name" value="LYSM"/>
    <property type="match status" value="1"/>
</dbReference>
<dbReference type="SMART" id="SM00257">
    <property type="entry name" value="LysM"/>
    <property type="match status" value="1"/>
</dbReference>